<sequence length="69" mass="7794">MYTTSELAEADKKLCEYIVSDILVDLMPCMSFFAALQIVRDRQVLGAQSVCWTSTSNRYSGKRPPSSRK</sequence>
<organism evidence="1 2">
    <name type="scientific">Caerostris darwini</name>
    <dbReference type="NCBI Taxonomy" id="1538125"/>
    <lineage>
        <taxon>Eukaryota</taxon>
        <taxon>Metazoa</taxon>
        <taxon>Ecdysozoa</taxon>
        <taxon>Arthropoda</taxon>
        <taxon>Chelicerata</taxon>
        <taxon>Arachnida</taxon>
        <taxon>Araneae</taxon>
        <taxon>Araneomorphae</taxon>
        <taxon>Entelegynae</taxon>
        <taxon>Araneoidea</taxon>
        <taxon>Araneidae</taxon>
        <taxon>Caerostris</taxon>
    </lineage>
</organism>
<dbReference type="EMBL" id="BPLQ01012055">
    <property type="protein sequence ID" value="GIY62154.1"/>
    <property type="molecule type" value="Genomic_DNA"/>
</dbReference>
<protein>
    <submittedName>
        <fullName evidence="1">Uncharacterized protein</fullName>
    </submittedName>
</protein>
<keyword evidence="2" id="KW-1185">Reference proteome</keyword>
<evidence type="ECO:0000313" key="1">
    <source>
        <dbReference type="EMBL" id="GIY62154.1"/>
    </source>
</evidence>
<comment type="caution">
    <text evidence="1">The sequence shown here is derived from an EMBL/GenBank/DDBJ whole genome shotgun (WGS) entry which is preliminary data.</text>
</comment>
<dbReference type="AlphaFoldDB" id="A0AAV4UWK2"/>
<gene>
    <name evidence="1" type="ORF">CDAR_315821</name>
</gene>
<reference evidence="1 2" key="1">
    <citation type="submission" date="2021-06" db="EMBL/GenBank/DDBJ databases">
        <title>Caerostris darwini draft genome.</title>
        <authorList>
            <person name="Kono N."/>
            <person name="Arakawa K."/>
        </authorList>
    </citation>
    <scope>NUCLEOTIDE SEQUENCE [LARGE SCALE GENOMIC DNA]</scope>
</reference>
<accession>A0AAV4UWK2</accession>
<name>A0AAV4UWK2_9ARAC</name>
<proteinExistence type="predicted"/>
<dbReference type="Proteomes" id="UP001054837">
    <property type="component" value="Unassembled WGS sequence"/>
</dbReference>
<evidence type="ECO:0000313" key="2">
    <source>
        <dbReference type="Proteomes" id="UP001054837"/>
    </source>
</evidence>